<dbReference type="Proteomes" id="UP000249910">
    <property type="component" value="Chromosome"/>
</dbReference>
<proteinExistence type="predicted"/>
<organism evidence="2 3">
    <name type="scientific">Francisella halioticida</name>
    <dbReference type="NCBI Taxonomy" id="549298"/>
    <lineage>
        <taxon>Bacteria</taxon>
        <taxon>Pseudomonadati</taxon>
        <taxon>Pseudomonadota</taxon>
        <taxon>Gammaproteobacteria</taxon>
        <taxon>Thiotrichales</taxon>
        <taxon>Francisellaceae</taxon>
        <taxon>Francisella</taxon>
    </lineage>
</organism>
<reference evidence="2 3" key="1">
    <citation type="submission" date="2017-06" db="EMBL/GenBank/DDBJ databases">
        <title>Complete genome of Francisella halioticida.</title>
        <authorList>
            <person name="Sjodin A."/>
        </authorList>
    </citation>
    <scope>NUCLEOTIDE SEQUENCE [LARGE SCALE GENOMIC DNA]</scope>
    <source>
        <strain evidence="2 3">DSM 23729</strain>
    </source>
</reference>
<protein>
    <submittedName>
        <fullName evidence="2">Phosphodiesterase</fullName>
    </submittedName>
</protein>
<feature type="signal peptide" evidence="1">
    <location>
        <begin position="1"/>
        <end position="20"/>
    </location>
</feature>
<keyword evidence="3" id="KW-1185">Reference proteome</keyword>
<dbReference type="InterPro" id="IPR017850">
    <property type="entry name" value="Alkaline_phosphatase_core_sf"/>
</dbReference>
<evidence type="ECO:0000313" key="2">
    <source>
        <dbReference type="EMBL" id="ASG67842.1"/>
    </source>
</evidence>
<dbReference type="SUPFAM" id="SSF53649">
    <property type="entry name" value="Alkaline phosphatase-like"/>
    <property type="match status" value="1"/>
</dbReference>
<dbReference type="Pfam" id="PF01663">
    <property type="entry name" value="Phosphodiest"/>
    <property type="match status" value="1"/>
</dbReference>
<dbReference type="EMBL" id="CP022132">
    <property type="protein sequence ID" value="ASG67842.1"/>
    <property type="molecule type" value="Genomic_DNA"/>
</dbReference>
<dbReference type="Gene3D" id="3.40.720.10">
    <property type="entry name" value="Alkaline Phosphatase, subunit A"/>
    <property type="match status" value="2"/>
</dbReference>
<dbReference type="PANTHER" id="PTHR10151:SF120">
    <property type="entry name" value="BIS(5'-ADENOSYL)-TRIPHOSPHATASE"/>
    <property type="match status" value="1"/>
</dbReference>
<dbReference type="RefSeq" id="WP_088772361.1">
    <property type="nucleotide sequence ID" value="NZ_CP022132.1"/>
</dbReference>
<keyword evidence="1" id="KW-0732">Signal</keyword>
<sequence>MRKIIKIGILTLSITSTCLATPGRLGLTESKADNKPNVIIFVWDGLRPDSISPNITPNLYSLTQKGVWFNDNHSSYPTFTMMNASSFATGDFAGETGFYGNTLWQPKAIGVDSTDQKVDFKAPVFTEDYKILQDLNNVPKEPLLEVTTLFQQAQKNGIKTAAVGKSGAAFMQDYTSGGVIFDEKHVFPEAFAKYLNNKGYTLPLDTKYAYKDFDLKGDANPTGYGKVATLKDGVTSDPIAGITSPYSKDNTYLMKNYLNEVMPYAKPQLSVVWLRNPDTTEHNYGVGSTAYYDALKNQDYLLGLLITKLKKQHLWKKTDLIIVSDHAHSNVSGSLEDFPLRNINEKTKTVGSFDETNGFSVSGDFRPAGLLTRAGFKAFDGSGCQYDPVLSGITRDKKHVYPTKYDTTGKICGGAVKEFDTNGHRHANLGIKYTTPSYKLPHKLPEDSVIVAANGGSTYLYVPSHNKLLIEKLVKFLQSRQEFGVIFVDGRRYGSISGTFPMSLVHLENKSKRNPDIIVGSNFNSFARIKGYAGTEFNSDGSDRGMHGSFSPIDVHNTMVAYGPSFKSKFTDEIPTGNVDLAPTIAHILGFYLHHTDGRILYEALKGQNVNYTIKPYQISTKTVNNLTIQSAENPEGKVIVPNKSNYKSEISIKELNIGNKVYSYFDQAKAIRF</sequence>
<accession>A0ABN5AZT1</accession>
<dbReference type="InterPro" id="IPR002591">
    <property type="entry name" value="Phosphodiest/P_Trfase"/>
</dbReference>
<gene>
    <name evidence="2" type="ORF">CDV26_05075</name>
</gene>
<evidence type="ECO:0000313" key="3">
    <source>
        <dbReference type="Proteomes" id="UP000249910"/>
    </source>
</evidence>
<evidence type="ECO:0000256" key="1">
    <source>
        <dbReference type="SAM" id="SignalP"/>
    </source>
</evidence>
<feature type="chain" id="PRO_5046180538" evidence="1">
    <location>
        <begin position="21"/>
        <end position="674"/>
    </location>
</feature>
<dbReference type="PANTHER" id="PTHR10151">
    <property type="entry name" value="ECTONUCLEOTIDE PYROPHOSPHATASE/PHOSPHODIESTERASE"/>
    <property type="match status" value="1"/>
</dbReference>
<name>A0ABN5AZT1_9GAMM</name>